<comment type="similarity">
    <text evidence="2">Belongs to the AB hydrolase superfamily. MetX family.</text>
</comment>
<protein>
    <recommendedName>
        <fullName evidence="2">Probable acyltransferase</fullName>
        <ecNumber evidence="2">2.3.1.-</ecNumber>
    </recommendedName>
</protein>
<dbReference type="GO" id="GO:0005737">
    <property type="term" value="C:cytoplasm"/>
    <property type="evidence" value="ECO:0007669"/>
    <property type="project" value="UniProtKB-SubCell"/>
</dbReference>
<evidence type="ECO:0000259" key="4">
    <source>
        <dbReference type="Pfam" id="PF00561"/>
    </source>
</evidence>
<dbReference type="EMBL" id="LNCU01000041">
    <property type="protein sequence ID" value="KWV57569.1"/>
    <property type="molecule type" value="Genomic_DNA"/>
</dbReference>
<dbReference type="EC" id="2.3.1.-" evidence="2"/>
<reference evidence="5 6" key="1">
    <citation type="submission" date="2015-11" db="EMBL/GenBank/DDBJ databases">
        <title>Draft Genome Sequence of the Strain BR 10303 (Bradyrhizobium sp.) isolated from nodules of Centrolobium paraense.</title>
        <authorList>
            <person name="Zelli J.E."/>
            <person name="Simoes-Araujo J.L."/>
            <person name="Barauna A.C."/>
            <person name="Silva K."/>
        </authorList>
    </citation>
    <scope>NUCLEOTIDE SEQUENCE [LARGE SCALE GENOMIC DNA]</scope>
    <source>
        <strain evidence="5 6">BR 10303</strain>
    </source>
</reference>
<accession>A0A109JZ69</accession>
<dbReference type="PIRSF" id="PIRSF000443">
    <property type="entry name" value="Homoser_Ac_trans"/>
    <property type="match status" value="1"/>
</dbReference>
<comment type="subcellular location">
    <subcellularLocation>
        <location evidence="2">Cytoplasm</location>
    </subcellularLocation>
</comment>
<dbReference type="Proteomes" id="UP000057737">
    <property type="component" value="Unassembled WGS sequence"/>
</dbReference>
<comment type="subunit">
    <text evidence="2">Homodimer.</text>
</comment>
<evidence type="ECO:0000256" key="1">
    <source>
        <dbReference type="ARBA" id="ARBA00022679"/>
    </source>
</evidence>
<evidence type="ECO:0000313" key="5">
    <source>
        <dbReference type="EMBL" id="KWV57569.1"/>
    </source>
</evidence>
<dbReference type="Pfam" id="PF00561">
    <property type="entry name" value="Abhydrolase_1"/>
    <property type="match status" value="1"/>
</dbReference>
<gene>
    <name evidence="5" type="ORF">AS156_38265</name>
</gene>
<dbReference type="PANTHER" id="PTHR32268">
    <property type="entry name" value="HOMOSERINE O-ACETYLTRANSFERASE"/>
    <property type="match status" value="1"/>
</dbReference>
<feature type="active site" evidence="2 3">
    <location>
        <position position="341"/>
    </location>
</feature>
<name>A0A109JZ69_9BRAD</name>
<proteinExistence type="inferred from homology"/>
<keyword evidence="6" id="KW-1185">Reference proteome</keyword>
<dbReference type="GO" id="GO:0004414">
    <property type="term" value="F:homoserine O-acetyltransferase activity"/>
    <property type="evidence" value="ECO:0007669"/>
    <property type="project" value="TreeGrafter"/>
</dbReference>
<evidence type="ECO:0000256" key="2">
    <source>
        <dbReference type="HAMAP-Rule" id="MF_00296"/>
    </source>
</evidence>
<dbReference type="SUPFAM" id="SSF53474">
    <property type="entry name" value="alpha/beta-Hydrolases"/>
    <property type="match status" value="1"/>
</dbReference>
<dbReference type="InterPro" id="IPR029058">
    <property type="entry name" value="AB_hydrolase_fold"/>
</dbReference>
<keyword evidence="2" id="KW-0012">Acyltransferase</keyword>
<keyword evidence="2" id="KW-0963">Cytoplasm</keyword>
<sequence length="396" mass="42233">MRPASAGTARSAVKAATGSLKAPAFQGAGLCVRAANVLSCRTHSGSKKMSAQSIATELKNFTTSDIRLQNGSVLPEVTIAYRTVGTLAPNRDNVVLITHGNTSGPQMIDPGGSTGEGSWSEIVGPGKPVDTNRYFAICPNMLGSSYGSTNAASIDPRTGRRYGPRFPDITVTDIVATQRALLDDLGIEKLVAVVGPSYGGFQALQWAVNYPDAMRGIAAVVTAPLVPRERAEGNVARLMAALSRDPNWSGGDYYDHGGVLESMIQIRTATLKTYGIETRLRDTLTDPADIEAAVRAEAAEWARGFDANSLLTLAKALRGFDVTAQFGRIRAKVLYVLSRTDKLFPPELAPQVMPALKAAGVDADYFLLDSDYGHSASGRDAHKWAPRLRTFMDSLG</sequence>
<evidence type="ECO:0000256" key="3">
    <source>
        <dbReference type="PIRSR" id="PIRSR000443-1"/>
    </source>
</evidence>
<dbReference type="PANTHER" id="PTHR32268:SF11">
    <property type="entry name" value="HOMOSERINE O-ACETYLTRANSFERASE"/>
    <property type="match status" value="1"/>
</dbReference>
<comment type="caution">
    <text evidence="2">Lacks conserved residue(s) required for the propagation of feature annotation.</text>
</comment>
<dbReference type="HAMAP" id="MF_00296">
    <property type="entry name" value="MetX_acyltransf"/>
    <property type="match status" value="1"/>
</dbReference>
<keyword evidence="1 2" id="KW-0808">Transferase</keyword>
<evidence type="ECO:0000313" key="6">
    <source>
        <dbReference type="Proteomes" id="UP000057737"/>
    </source>
</evidence>
<comment type="caution">
    <text evidence="5">The sequence shown here is derived from an EMBL/GenBank/DDBJ whole genome shotgun (WGS) entry which is preliminary data.</text>
</comment>
<dbReference type="AlphaFoldDB" id="A0A109JZ69"/>
<organism evidence="5 6">
    <name type="scientific">Bradyrhizobium macuxiense</name>
    <dbReference type="NCBI Taxonomy" id="1755647"/>
    <lineage>
        <taxon>Bacteria</taxon>
        <taxon>Pseudomonadati</taxon>
        <taxon>Pseudomonadota</taxon>
        <taxon>Alphaproteobacteria</taxon>
        <taxon>Hyphomicrobiales</taxon>
        <taxon>Nitrobacteraceae</taxon>
        <taxon>Bradyrhizobium</taxon>
    </lineage>
</organism>
<feature type="site" description="Important for substrate specificity" evidence="2">
    <location>
        <position position="198"/>
    </location>
</feature>
<dbReference type="GO" id="GO:0009092">
    <property type="term" value="P:homoserine metabolic process"/>
    <property type="evidence" value="ECO:0007669"/>
    <property type="project" value="TreeGrafter"/>
</dbReference>
<dbReference type="InterPro" id="IPR000073">
    <property type="entry name" value="AB_hydrolase_1"/>
</dbReference>
<dbReference type="Gene3D" id="3.40.50.1820">
    <property type="entry name" value="alpha/beta hydrolase"/>
    <property type="match status" value="1"/>
</dbReference>
<dbReference type="InterPro" id="IPR008220">
    <property type="entry name" value="HAT_MetX-like"/>
</dbReference>
<feature type="active site" evidence="3">
    <location>
        <position position="374"/>
    </location>
</feature>
<dbReference type="GO" id="GO:0009086">
    <property type="term" value="P:methionine biosynthetic process"/>
    <property type="evidence" value="ECO:0007669"/>
    <property type="project" value="TreeGrafter"/>
</dbReference>
<feature type="active site" description="Nucleophile" evidence="3">
    <location>
        <position position="197"/>
    </location>
</feature>
<keyword evidence="2" id="KW-0028">Amino-acid biosynthesis</keyword>
<feature type="domain" description="AB hydrolase-1" evidence="4">
    <location>
        <begin position="94"/>
        <end position="376"/>
    </location>
</feature>